<accession>A0ACC3DZV3</accession>
<keyword evidence="2" id="KW-1185">Reference proteome</keyword>
<organism evidence="1 2">
    <name type="scientific">Coniosporium uncinatum</name>
    <dbReference type="NCBI Taxonomy" id="93489"/>
    <lineage>
        <taxon>Eukaryota</taxon>
        <taxon>Fungi</taxon>
        <taxon>Dikarya</taxon>
        <taxon>Ascomycota</taxon>
        <taxon>Pezizomycotina</taxon>
        <taxon>Dothideomycetes</taxon>
        <taxon>Dothideomycetes incertae sedis</taxon>
        <taxon>Coniosporium</taxon>
    </lineage>
</organism>
<proteinExistence type="predicted"/>
<reference evidence="1" key="1">
    <citation type="submission" date="2024-09" db="EMBL/GenBank/DDBJ databases">
        <title>Black Yeasts Isolated from many extreme environments.</title>
        <authorList>
            <person name="Coleine C."/>
            <person name="Stajich J.E."/>
            <person name="Selbmann L."/>
        </authorList>
    </citation>
    <scope>NUCLEOTIDE SEQUENCE</scope>
    <source>
        <strain evidence="1">CCFEE 5737</strain>
    </source>
</reference>
<sequence length="390" mass="42679">MSTLLRPPSYHSRLPLSRASGDTTGTRSIEMSPRDVMDNSWTLDAHAADQAAKLSEIEPALDTERQAAFPEKLPSRPAPWGYSRTIHGLYFIVFIALAVSESVLTFTVPVDVGFDKEVSSDPFQIAKRDTNDEGPLYDMKCGHRFAGWTSDCEPLYTDTEYCVVYGPYMPPDHPIQPCEPPLEIYPPSSAEKRNNARGHVAGDQTGSGAKLSGVMAGGMSSGADGAVLASIINAAEAPKHEVAKSWKDGWYLTKVNAAEQSAINTSDNTSSVTAPFKHAAGASSSHHKPIKALLRLYILGLVNVFSFAFAGWYWYSRVGATHPQCSVQRKNIARNIWALKGLLMVFSVGMALWYAEAYGPFTLWRIWIVVCVWLDVVGSAVLTVWFKQGA</sequence>
<evidence type="ECO:0000313" key="1">
    <source>
        <dbReference type="EMBL" id="KAK3082326.1"/>
    </source>
</evidence>
<comment type="caution">
    <text evidence="1">The sequence shown here is derived from an EMBL/GenBank/DDBJ whole genome shotgun (WGS) entry which is preliminary data.</text>
</comment>
<protein>
    <submittedName>
        <fullName evidence="1">Uncharacterized protein</fullName>
    </submittedName>
</protein>
<name>A0ACC3DZV3_9PEZI</name>
<dbReference type="EMBL" id="JAWDJW010000001">
    <property type="protein sequence ID" value="KAK3082326.1"/>
    <property type="molecule type" value="Genomic_DNA"/>
</dbReference>
<gene>
    <name evidence="1" type="ORF">LTS18_004238</name>
</gene>
<dbReference type="Proteomes" id="UP001186974">
    <property type="component" value="Unassembled WGS sequence"/>
</dbReference>
<evidence type="ECO:0000313" key="2">
    <source>
        <dbReference type="Proteomes" id="UP001186974"/>
    </source>
</evidence>